<keyword evidence="1" id="KW-1133">Transmembrane helix</keyword>
<accession>A0A644WKL2</accession>
<feature type="transmembrane region" description="Helical" evidence="1">
    <location>
        <begin position="160"/>
        <end position="182"/>
    </location>
</feature>
<gene>
    <name evidence="2" type="ORF">SDC9_49212</name>
</gene>
<dbReference type="AlphaFoldDB" id="A0A644WKL2"/>
<feature type="transmembrane region" description="Helical" evidence="1">
    <location>
        <begin position="15"/>
        <end position="38"/>
    </location>
</feature>
<organism evidence="2">
    <name type="scientific">bioreactor metagenome</name>
    <dbReference type="NCBI Taxonomy" id="1076179"/>
    <lineage>
        <taxon>unclassified sequences</taxon>
        <taxon>metagenomes</taxon>
        <taxon>ecological metagenomes</taxon>
    </lineage>
</organism>
<sequence length="266" mass="28744">MNVYLFELKAQLKSAALWTAVILALLSLLMAAVYPVYYESRAEAQAVMEGFPPQFAAAFGLTLETIFSYRGFYSFGFFYLSLLGGIMASGLTLSVFAREKRSKCADFLLVKPRSRSGVFCSKLLACLTVLTAVNILFIAFGVVLYRVYGRGEASSSRAALASSALFFTQIVFLAVSAFAAVFAKKVRSVSGAATAIGLAGFLLSALHGILRGDALRYIAPLKYFDVSRAFSEGAFETRYVVTAVVLTALLLAASFFRYLKSDVPAA</sequence>
<dbReference type="Pfam" id="PF12679">
    <property type="entry name" value="ABC2_membrane_2"/>
    <property type="match status" value="1"/>
</dbReference>
<reference evidence="2" key="1">
    <citation type="submission" date="2019-08" db="EMBL/GenBank/DDBJ databases">
        <authorList>
            <person name="Kucharzyk K."/>
            <person name="Murdoch R.W."/>
            <person name="Higgins S."/>
            <person name="Loffler F."/>
        </authorList>
    </citation>
    <scope>NUCLEOTIDE SEQUENCE</scope>
</reference>
<name>A0A644WKL2_9ZZZZ</name>
<feature type="transmembrane region" description="Helical" evidence="1">
    <location>
        <begin position="75"/>
        <end position="97"/>
    </location>
</feature>
<feature type="transmembrane region" description="Helical" evidence="1">
    <location>
        <begin position="239"/>
        <end position="259"/>
    </location>
</feature>
<keyword evidence="1" id="KW-0812">Transmembrane</keyword>
<comment type="caution">
    <text evidence="2">The sequence shown here is derived from an EMBL/GenBank/DDBJ whole genome shotgun (WGS) entry which is preliminary data.</text>
</comment>
<dbReference type="GO" id="GO:0005886">
    <property type="term" value="C:plasma membrane"/>
    <property type="evidence" value="ECO:0007669"/>
    <property type="project" value="UniProtKB-SubCell"/>
</dbReference>
<keyword evidence="1" id="KW-0472">Membrane</keyword>
<protein>
    <submittedName>
        <fullName evidence="2">Uncharacterized protein</fullName>
    </submittedName>
</protein>
<proteinExistence type="predicted"/>
<feature type="transmembrane region" description="Helical" evidence="1">
    <location>
        <begin position="118"/>
        <end position="148"/>
    </location>
</feature>
<dbReference type="EMBL" id="VSSQ01000911">
    <property type="protein sequence ID" value="MPM02953.1"/>
    <property type="molecule type" value="Genomic_DNA"/>
</dbReference>
<evidence type="ECO:0000313" key="2">
    <source>
        <dbReference type="EMBL" id="MPM02953.1"/>
    </source>
</evidence>
<evidence type="ECO:0000256" key="1">
    <source>
        <dbReference type="SAM" id="Phobius"/>
    </source>
</evidence>
<feature type="transmembrane region" description="Helical" evidence="1">
    <location>
        <begin position="50"/>
        <end position="69"/>
    </location>
</feature>
<feature type="transmembrane region" description="Helical" evidence="1">
    <location>
        <begin position="189"/>
        <end position="210"/>
    </location>
</feature>
<dbReference type="GO" id="GO:0140359">
    <property type="term" value="F:ABC-type transporter activity"/>
    <property type="evidence" value="ECO:0007669"/>
    <property type="project" value="InterPro"/>
</dbReference>